<dbReference type="Gramene" id="OMO87139">
    <property type="protein sequence ID" value="OMO87139"/>
    <property type="gene ID" value="CCACVL1_09243"/>
</dbReference>
<dbReference type="EMBL" id="AWWV01009291">
    <property type="protein sequence ID" value="OMO87139.1"/>
    <property type="molecule type" value="Genomic_DNA"/>
</dbReference>
<comment type="caution">
    <text evidence="2">The sequence shown here is derived from an EMBL/GenBank/DDBJ whole genome shotgun (WGS) entry which is preliminary data.</text>
</comment>
<organism evidence="2 3">
    <name type="scientific">Corchorus capsularis</name>
    <name type="common">Jute</name>
    <dbReference type="NCBI Taxonomy" id="210143"/>
    <lineage>
        <taxon>Eukaryota</taxon>
        <taxon>Viridiplantae</taxon>
        <taxon>Streptophyta</taxon>
        <taxon>Embryophyta</taxon>
        <taxon>Tracheophyta</taxon>
        <taxon>Spermatophyta</taxon>
        <taxon>Magnoliopsida</taxon>
        <taxon>eudicotyledons</taxon>
        <taxon>Gunneridae</taxon>
        <taxon>Pentapetalae</taxon>
        <taxon>rosids</taxon>
        <taxon>malvids</taxon>
        <taxon>Malvales</taxon>
        <taxon>Malvaceae</taxon>
        <taxon>Grewioideae</taxon>
        <taxon>Apeibeae</taxon>
        <taxon>Corchorus</taxon>
    </lineage>
</organism>
<keyword evidence="3" id="KW-1185">Reference proteome</keyword>
<evidence type="ECO:0000313" key="2">
    <source>
        <dbReference type="EMBL" id="OMO87139.1"/>
    </source>
</evidence>
<accession>A0A1R3IX25</accession>
<gene>
    <name evidence="2" type="ORF">CCACVL1_09243</name>
</gene>
<feature type="compositionally biased region" description="Basic and acidic residues" evidence="1">
    <location>
        <begin position="24"/>
        <end position="35"/>
    </location>
</feature>
<dbReference type="AlphaFoldDB" id="A0A1R3IX25"/>
<sequence>MEEEAWGEVEEHRGGEMEEEAWEEEHRGGEMEDEA</sequence>
<reference evidence="2 3" key="1">
    <citation type="submission" date="2013-09" db="EMBL/GenBank/DDBJ databases">
        <title>Corchorus capsularis genome sequencing.</title>
        <authorList>
            <person name="Alam M."/>
            <person name="Haque M.S."/>
            <person name="Islam M.S."/>
            <person name="Emdad E.M."/>
            <person name="Islam M.M."/>
            <person name="Ahmed B."/>
            <person name="Halim A."/>
            <person name="Hossen Q.M.M."/>
            <person name="Hossain M.Z."/>
            <person name="Ahmed R."/>
            <person name="Khan M.M."/>
            <person name="Islam R."/>
            <person name="Rashid M.M."/>
            <person name="Khan S.A."/>
            <person name="Rahman M.S."/>
            <person name="Alam M."/>
        </authorList>
    </citation>
    <scope>NUCLEOTIDE SEQUENCE [LARGE SCALE GENOMIC DNA]</scope>
    <source>
        <strain evidence="3">cv. CVL-1</strain>
        <tissue evidence="2">Whole seedling</tissue>
    </source>
</reference>
<protein>
    <submittedName>
        <fullName evidence="2">Uncharacterized protein</fullName>
    </submittedName>
</protein>
<name>A0A1R3IX25_COCAP</name>
<feature type="region of interest" description="Disordered" evidence="1">
    <location>
        <begin position="1"/>
        <end position="35"/>
    </location>
</feature>
<evidence type="ECO:0000256" key="1">
    <source>
        <dbReference type="SAM" id="MobiDB-lite"/>
    </source>
</evidence>
<dbReference type="Proteomes" id="UP000188268">
    <property type="component" value="Unassembled WGS sequence"/>
</dbReference>
<proteinExistence type="predicted"/>
<evidence type="ECO:0000313" key="3">
    <source>
        <dbReference type="Proteomes" id="UP000188268"/>
    </source>
</evidence>